<dbReference type="Proteomes" id="UP000006320">
    <property type="component" value="Unassembled WGS sequence"/>
</dbReference>
<proteinExistence type="predicted"/>
<dbReference type="EMBL" id="BAEM01000002">
    <property type="protein sequence ID" value="GAC08033.1"/>
    <property type="molecule type" value="Genomic_DNA"/>
</dbReference>
<keyword evidence="1" id="KW-0812">Transmembrane</keyword>
<dbReference type="AlphaFoldDB" id="A0AAV3URZ4"/>
<feature type="transmembrane region" description="Helical" evidence="1">
    <location>
        <begin position="22"/>
        <end position="44"/>
    </location>
</feature>
<evidence type="ECO:0000256" key="1">
    <source>
        <dbReference type="SAM" id="Phobius"/>
    </source>
</evidence>
<organism evidence="2 3">
    <name type="scientific">Paraglaciecola chathamensis S18K6</name>
    <dbReference type="NCBI Taxonomy" id="1127672"/>
    <lineage>
        <taxon>Bacteria</taxon>
        <taxon>Pseudomonadati</taxon>
        <taxon>Pseudomonadota</taxon>
        <taxon>Gammaproteobacteria</taxon>
        <taxon>Alteromonadales</taxon>
        <taxon>Alteromonadaceae</taxon>
        <taxon>Paraglaciecola</taxon>
    </lineage>
</organism>
<evidence type="ECO:0000313" key="2">
    <source>
        <dbReference type="EMBL" id="GAC08033.1"/>
    </source>
</evidence>
<gene>
    <name evidence="2" type="ORF">GCHA_0067</name>
</gene>
<keyword evidence="1" id="KW-1133">Transmembrane helix</keyword>
<comment type="caution">
    <text evidence="2">The sequence shown here is derived from an EMBL/GenBank/DDBJ whole genome shotgun (WGS) entry which is preliminary data.</text>
</comment>
<accession>A0AAV3URZ4</accession>
<keyword evidence="1" id="KW-0472">Membrane</keyword>
<protein>
    <submittedName>
        <fullName evidence="2">Uncharacterized protein</fullName>
    </submittedName>
</protein>
<sequence>MIVGVISSDAVVYSFYLYDLKQFLICFSLSAFFSASKVLILQILF</sequence>
<evidence type="ECO:0000313" key="3">
    <source>
        <dbReference type="Proteomes" id="UP000006320"/>
    </source>
</evidence>
<name>A0AAV3URZ4_9ALTE</name>
<reference evidence="2 3" key="1">
    <citation type="journal article" date="2017" name="Antonie Van Leeuwenhoek">
        <title>Rhizobium rhizosphaerae sp. nov., a novel species isolated from rice rhizosphere.</title>
        <authorList>
            <person name="Zhao J.J."/>
            <person name="Zhang J."/>
            <person name="Zhang R.J."/>
            <person name="Zhang C.W."/>
            <person name="Yin H.Q."/>
            <person name="Zhang X.X."/>
        </authorList>
    </citation>
    <scope>NUCLEOTIDE SEQUENCE [LARGE SCALE GENOMIC DNA]</scope>
    <source>
        <strain evidence="2 3">S18K6</strain>
    </source>
</reference>